<dbReference type="EMBL" id="CAJOBC010139295">
    <property type="protein sequence ID" value="CAF4639717.1"/>
    <property type="molecule type" value="Genomic_DNA"/>
</dbReference>
<organism evidence="1 3">
    <name type="scientific">Didymodactylos carnosus</name>
    <dbReference type="NCBI Taxonomy" id="1234261"/>
    <lineage>
        <taxon>Eukaryota</taxon>
        <taxon>Metazoa</taxon>
        <taxon>Spiralia</taxon>
        <taxon>Gnathifera</taxon>
        <taxon>Rotifera</taxon>
        <taxon>Eurotatoria</taxon>
        <taxon>Bdelloidea</taxon>
        <taxon>Philodinida</taxon>
        <taxon>Philodinidae</taxon>
        <taxon>Didymodactylos</taxon>
    </lineage>
</organism>
<protein>
    <submittedName>
        <fullName evidence="1">Uncharacterized protein</fullName>
    </submittedName>
</protein>
<dbReference type="Proteomes" id="UP000663829">
    <property type="component" value="Unassembled WGS sequence"/>
</dbReference>
<feature type="non-terminal residue" evidence="1">
    <location>
        <position position="1"/>
    </location>
</feature>
<keyword evidence="3" id="KW-1185">Reference proteome</keyword>
<accession>A0A816G3F0</accession>
<dbReference type="Proteomes" id="UP000681722">
    <property type="component" value="Unassembled WGS sequence"/>
</dbReference>
<reference evidence="1" key="1">
    <citation type="submission" date="2021-02" db="EMBL/GenBank/DDBJ databases">
        <authorList>
            <person name="Nowell W R."/>
        </authorList>
    </citation>
    <scope>NUCLEOTIDE SEQUENCE</scope>
</reference>
<proteinExistence type="predicted"/>
<gene>
    <name evidence="1" type="ORF">GPM918_LOCUS46272</name>
    <name evidence="2" type="ORF">SRO942_LOCUS50096</name>
</gene>
<dbReference type="AlphaFoldDB" id="A0A816G3F0"/>
<feature type="non-terminal residue" evidence="1">
    <location>
        <position position="148"/>
    </location>
</feature>
<dbReference type="EMBL" id="CAJNOQ010060313">
    <property type="protein sequence ID" value="CAF1669887.1"/>
    <property type="molecule type" value="Genomic_DNA"/>
</dbReference>
<sequence length="148" mass="16786">VAGAKLLTSELTHIFTEHLNDAFKKAVITHTVLILQNEAFVKSGKVMQAYVDLDLIELMEKNNISKLTEYLKLGYKHYASVVDRLIQRKIIADLESQWNLFHPLLETSISSAAEKAIVVDSGRTYVFIACLRDLLPVYFVEKMSSLEI</sequence>
<name>A0A816G3F0_9BILA</name>
<evidence type="ECO:0000313" key="3">
    <source>
        <dbReference type="Proteomes" id="UP000663829"/>
    </source>
</evidence>
<evidence type="ECO:0000313" key="2">
    <source>
        <dbReference type="EMBL" id="CAF4639717.1"/>
    </source>
</evidence>
<comment type="caution">
    <text evidence="1">The sequence shown here is derived from an EMBL/GenBank/DDBJ whole genome shotgun (WGS) entry which is preliminary data.</text>
</comment>
<dbReference type="OrthoDB" id="6374008at2759"/>
<evidence type="ECO:0000313" key="1">
    <source>
        <dbReference type="EMBL" id="CAF1669887.1"/>
    </source>
</evidence>